<protein>
    <submittedName>
        <fullName evidence="1">Uncharacterized protein</fullName>
    </submittedName>
</protein>
<dbReference type="OrthoDB" id="2795280at2759"/>
<organism evidence="1 2">
    <name type="scientific">Ganoderma sinense ZZ0214-1</name>
    <dbReference type="NCBI Taxonomy" id="1077348"/>
    <lineage>
        <taxon>Eukaryota</taxon>
        <taxon>Fungi</taxon>
        <taxon>Dikarya</taxon>
        <taxon>Basidiomycota</taxon>
        <taxon>Agaricomycotina</taxon>
        <taxon>Agaricomycetes</taxon>
        <taxon>Polyporales</taxon>
        <taxon>Polyporaceae</taxon>
        <taxon>Ganoderma</taxon>
    </lineage>
</organism>
<comment type="caution">
    <text evidence="1">The sequence shown here is derived from an EMBL/GenBank/DDBJ whole genome shotgun (WGS) entry which is preliminary data.</text>
</comment>
<proteinExistence type="predicted"/>
<sequence length="187" mass="21028">MSTDSDGITQAIQNSLQDISISEVTEDFEAEIEAIENALEVEDEAEADSEYFEPVEVCKRRKVSEMDLESRVEKASEYVVIPRTLRDYINIWTTFTEFVVLLGVVSPHDATRDEFWKTLPHQLPLWITAFIMSKADDIDVFTGAPKPPDSPQTTYANAQKLRAAVSHKFGRGFKLVFAVAGPVKVNK</sequence>
<dbReference type="Proteomes" id="UP000230002">
    <property type="component" value="Unassembled WGS sequence"/>
</dbReference>
<dbReference type="AlphaFoldDB" id="A0A2G8RZX2"/>
<keyword evidence="2" id="KW-1185">Reference proteome</keyword>
<accession>A0A2G8RZX2</accession>
<evidence type="ECO:0000313" key="2">
    <source>
        <dbReference type="Proteomes" id="UP000230002"/>
    </source>
</evidence>
<dbReference type="EMBL" id="AYKW01000034">
    <property type="protein sequence ID" value="PIL27066.1"/>
    <property type="molecule type" value="Genomic_DNA"/>
</dbReference>
<reference evidence="1 2" key="1">
    <citation type="journal article" date="2015" name="Sci. Rep.">
        <title>Chromosome-level genome map provides insights into diverse defense mechanisms in the medicinal fungus Ganoderma sinense.</title>
        <authorList>
            <person name="Zhu Y."/>
            <person name="Xu J."/>
            <person name="Sun C."/>
            <person name="Zhou S."/>
            <person name="Xu H."/>
            <person name="Nelson D.R."/>
            <person name="Qian J."/>
            <person name="Song J."/>
            <person name="Luo H."/>
            <person name="Xiang L."/>
            <person name="Li Y."/>
            <person name="Xu Z."/>
            <person name="Ji A."/>
            <person name="Wang L."/>
            <person name="Lu S."/>
            <person name="Hayward A."/>
            <person name="Sun W."/>
            <person name="Li X."/>
            <person name="Schwartz D.C."/>
            <person name="Wang Y."/>
            <person name="Chen S."/>
        </authorList>
    </citation>
    <scope>NUCLEOTIDE SEQUENCE [LARGE SCALE GENOMIC DNA]</scope>
    <source>
        <strain evidence="1 2">ZZ0214-1</strain>
    </source>
</reference>
<name>A0A2G8RZX2_9APHY</name>
<gene>
    <name evidence="1" type="ORF">GSI_10205</name>
</gene>
<evidence type="ECO:0000313" key="1">
    <source>
        <dbReference type="EMBL" id="PIL27066.1"/>
    </source>
</evidence>